<dbReference type="Proteomes" id="UP000294933">
    <property type="component" value="Unassembled WGS sequence"/>
</dbReference>
<reference evidence="3 4" key="1">
    <citation type="submission" date="2018-06" db="EMBL/GenBank/DDBJ databases">
        <title>A transcriptomic atlas of mushroom development highlights an independent origin of complex multicellularity.</title>
        <authorList>
            <consortium name="DOE Joint Genome Institute"/>
            <person name="Krizsan K."/>
            <person name="Almasi E."/>
            <person name="Merenyi Z."/>
            <person name="Sahu N."/>
            <person name="Viragh M."/>
            <person name="Koszo T."/>
            <person name="Mondo S."/>
            <person name="Kiss B."/>
            <person name="Balint B."/>
            <person name="Kues U."/>
            <person name="Barry K."/>
            <person name="Hegedus J.C."/>
            <person name="Henrissat B."/>
            <person name="Johnson J."/>
            <person name="Lipzen A."/>
            <person name="Ohm R."/>
            <person name="Nagy I."/>
            <person name="Pangilinan J."/>
            <person name="Yan J."/>
            <person name="Xiong Y."/>
            <person name="Grigoriev I.V."/>
            <person name="Hibbett D.S."/>
            <person name="Nagy L.G."/>
        </authorList>
    </citation>
    <scope>NUCLEOTIDE SEQUENCE [LARGE SCALE GENOMIC DNA]</scope>
    <source>
        <strain evidence="3 4">SZMC22713</strain>
    </source>
</reference>
<keyword evidence="4" id="KW-1185">Reference proteome</keyword>
<accession>A0A4Y7PP19</accession>
<dbReference type="OrthoDB" id="3323522at2759"/>
<evidence type="ECO:0000256" key="1">
    <source>
        <dbReference type="SAM" id="MobiDB-lite"/>
    </source>
</evidence>
<dbReference type="AlphaFoldDB" id="A0A4Y7PP19"/>
<evidence type="ECO:0000313" key="4">
    <source>
        <dbReference type="Proteomes" id="UP000294933"/>
    </source>
</evidence>
<feature type="region of interest" description="Disordered" evidence="1">
    <location>
        <begin position="1"/>
        <end position="33"/>
    </location>
</feature>
<dbReference type="GO" id="GO:0000981">
    <property type="term" value="F:DNA-binding transcription factor activity, RNA polymerase II-specific"/>
    <property type="evidence" value="ECO:0007669"/>
    <property type="project" value="InterPro"/>
</dbReference>
<evidence type="ECO:0000313" key="3">
    <source>
        <dbReference type="EMBL" id="TDL16751.1"/>
    </source>
</evidence>
<proteinExistence type="predicted"/>
<organism evidence="3 4">
    <name type="scientific">Rickenella mellea</name>
    <dbReference type="NCBI Taxonomy" id="50990"/>
    <lineage>
        <taxon>Eukaryota</taxon>
        <taxon>Fungi</taxon>
        <taxon>Dikarya</taxon>
        <taxon>Basidiomycota</taxon>
        <taxon>Agaricomycotina</taxon>
        <taxon>Agaricomycetes</taxon>
        <taxon>Hymenochaetales</taxon>
        <taxon>Rickenellaceae</taxon>
        <taxon>Rickenella</taxon>
    </lineage>
</organism>
<dbReference type="InterPro" id="IPR001138">
    <property type="entry name" value="Zn2Cys6_DnaBD"/>
</dbReference>
<gene>
    <name evidence="3" type="ORF">BD410DRAFT_613859</name>
</gene>
<name>A0A4Y7PP19_9AGAM</name>
<feature type="domain" description="Zn(2)-C6 fungal-type" evidence="2">
    <location>
        <begin position="31"/>
        <end position="64"/>
    </location>
</feature>
<dbReference type="VEuPathDB" id="FungiDB:BD410DRAFT_613859"/>
<protein>
    <recommendedName>
        <fullName evidence="2">Zn(2)-C6 fungal-type domain-containing protein</fullName>
    </recommendedName>
</protein>
<dbReference type="PROSITE" id="PS00463">
    <property type="entry name" value="ZN2_CY6_FUNGAL_1"/>
    <property type="match status" value="1"/>
</dbReference>
<dbReference type="EMBL" id="ML170236">
    <property type="protein sequence ID" value="TDL16751.1"/>
    <property type="molecule type" value="Genomic_DNA"/>
</dbReference>
<dbReference type="GO" id="GO:0008270">
    <property type="term" value="F:zinc ion binding"/>
    <property type="evidence" value="ECO:0007669"/>
    <property type="project" value="InterPro"/>
</dbReference>
<sequence>MLPPSIAVHSTPQDRTTHLVPTRNQNRNPRPCGNCSDSKVRCNVAHPYTKLLCKRCKEDGLNTCPPYVQRNAGKRRAPYRKRNAAPTAEFADASNIVFIQENMPISNTAKVSQEGSGGSGNIAGTSENNVAISSQTATVPSARKFEYSVGYGYGVAFPGGLQAKDIGTVSNSIASTSKAGAYDNEGLNVNDINNEDAVDNELFSYNWLDFVNSAVEWKL</sequence>
<evidence type="ECO:0000259" key="2">
    <source>
        <dbReference type="PROSITE" id="PS00463"/>
    </source>
</evidence>